<name>A0ABS4I9Q8_9BACL</name>
<evidence type="ECO:0000313" key="1">
    <source>
        <dbReference type="EMBL" id="MBP1967664.1"/>
    </source>
</evidence>
<sequence length="39" mass="4255">MQIVRMTLTGNVVIIIAYPRADTNIGNKHTAVIIESDSV</sequence>
<dbReference type="EMBL" id="JAGGKV010000038">
    <property type="protein sequence ID" value="MBP1967664.1"/>
    <property type="molecule type" value="Genomic_DNA"/>
</dbReference>
<keyword evidence="2" id="KW-1185">Reference proteome</keyword>
<reference evidence="1 2" key="1">
    <citation type="submission" date="2021-03" db="EMBL/GenBank/DDBJ databases">
        <title>Genomic Encyclopedia of Type Strains, Phase IV (KMG-IV): sequencing the most valuable type-strain genomes for metagenomic binning, comparative biology and taxonomic classification.</title>
        <authorList>
            <person name="Goeker M."/>
        </authorList>
    </citation>
    <scope>NUCLEOTIDE SEQUENCE [LARGE SCALE GENOMIC DNA]</scope>
    <source>
        <strain evidence="1 2">DSM 24950</strain>
    </source>
</reference>
<evidence type="ECO:0000313" key="2">
    <source>
        <dbReference type="Proteomes" id="UP001519344"/>
    </source>
</evidence>
<comment type="caution">
    <text evidence="1">The sequence shown here is derived from an EMBL/GenBank/DDBJ whole genome shotgun (WGS) entry which is preliminary data.</text>
</comment>
<gene>
    <name evidence="1" type="ORF">J2Z65_006936</name>
</gene>
<dbReference type="Proteomes" id="UP001519344">
    <property type="component" value="Unassembled WGS sequence"/>
</dbReference>
<protein>
    <submittedName>
        <fullName evidence="1">Uncharacterized protein</fullName>
    </submittedName>
</protein>
<proteinExistence type="predicted"/>
<accession>A0ABS4I9Q8</accession>
<organism evidence="1 2">
    <name type="scientific">Paenibacillus aceris</name>
    <dbReference type="NCBI Taxonomy" id="869555"/>
    <lineage>
        <taxon>Bacteria</taxon>
        <taxon>Bacillati</taxon>
        <taxon>Bacillota</taxon>
        <taxon>Bacilli</taxon>
        <taxon>Bacillales</taxon>
        <taxon>Paenibacillaceae</taxon>
        <taxon>Paenibacillus</taxon>
    </lineage>
</organism>